<dbReference type="Proteomes" id="UP000050920">
    <property type="component" value="Unassembled WGS sequence"/>
</dbReference>
<evidence type="ECO:0000313" key="3">
    <source>
        <dbReference type="EMBL" id="KRO27083.1"/>
    </source>
</evidence>
<keyword evidence="2" id="KW-0732">Signal</keyword>
<feature type="compositionally biased region" description="Acidic residues" evidence="1">
    <location>
        <begin position="67"/>
        <end position="79"/>
    </location>
</feature>
<dbReference type="AlphaFoldDB" id="A0A0R2NQS9"/>
<feature type="compositionally biased region" description="Low complexity" evidence="1">
    <location>
        <begin position="80"/>
        <end position="116"/>
    </location>
</feature>
<comment type="caution">
    <text evidence="3">The sequence shown here is derived from an EMBL/GenBank/DDBJ whole genome shotgun (WGS) entry which is preliminary data.</text>
</comment>
<organism evidence="3 4">
    <name type="scientific">Lactiplantibacillus fabifermentans DSM 21115</name>
    <dbReference type="NCBI Taxonomy" id="1413187"/>
    <lineage>
        <taxon>Bacteria</taxon>
        <taxon>Bacillati</taxon>
        <taxon>Bacillota</taxon>
        <taxon>Bacilli</taxon>
        <taxon>Lactobacillales</taxon>
        <taxon>Lactobacillaceae</taxon>
        <taxon>Lactiplantibacillus</taxon>
    </lineage>
</organism>
<evidence type="ECO:0000313" key="4">
    <source>
        <dbReference type="Proteomes" id="UP000050920"/>
    </source>
</evidence>
<name>A0A0R2NQS9_9LACO</name>
<feature type="chain" id="PRO_5006421246" description="Extracellular protein" evidence="2">
    <location>
        <begin position="27"/>
        <end position="508"/>
    </location>
</feature>
<keyword evidence="4" id="KW-1185">Reference proteome</keyword>
<sequence>MRKFKWTIILVIGLSTFSGLPLPVDAQNTEADVAATATLPDAALSEATTEVIKAPADVETTTASDESVAEDAADSEEPTSNDSSSSRGSASDSSAESATATDTTAALASSADSSSEARQADSRFDALFYHQRVTVTDSHGAHISENTMVPSNTDVIYKFHYEHIPGTPAHKMKFDFRQKGLALKSYSVKMTGMSTKILKASGEHVTYEFQQPFDDVHNQIDIEVHGYVQRVKKRNKIPAGNASMSWNTGFLVPNWHSRDSPGFPRYTILPIGDIHMKVKETTINAQPHEPVQIEGFLAHDDSLRCEDVVVLLRRADGTEVQATPDNEDRFKLTVQPRDLALGANHLTLHAHCKGVFGSFPIDINIEVTDGDLKLATVSPTFTFDATTLTGEAKEIARQGAVKVEVEDTRHQLQAWQVTVANTEGLKNERNEPLSGRLVYKQSNQLREINATPQVIATDKVGNDADGKVDISDNWQNDSGILLQVNSDAVPGKYKGILNWAVCDVPDSR</sequence>
<feature type="signal peptide" evidence="2">
    <location>
        <begin position="1"/>
        <end position="26"/>
    </location>
</feature>
<evidence type="ECO:0000256" key="2">
    <source>
        <dbReference type="SAM" id="SignalP"/>
    </source>
</evidence>
<gene>
    <name evidence="3" type="ORF">DY78_GL000372</name>
</gene>
<proteinExistence type="predicted"/>
<accession>A0A0R2NQS9</accession>
<dbReference type="EMBL" id="AYGX02000090">
    <property type="protein sequence ID" value="KRO27083.1"/>
    <property type="molecule type" value="Genomic_DNA"/>
</dbReference>
<protein>
    <recommendedName>
        <fullName evidence="5">Extracellular protein</fullName>
    </recommendedName>
</protein>
<evidence type="ECO:0008006" key="5">
    <source>
        <dbReference type="Google" id="ProtNLM"/>
    </source>
</evidence>
<reference evidence="3 4" key="1">
    <citation type="journal article" date="2015" name="Genome Announc.">
        <title>Expanding the biotechnology potential of lactobacilli through comparative genomics of 213 strains and associated genera.</title>
        <authorList>
            <person name="Sun Z."/>
            <person name="Harris H.M."/>
            <person name="McCann A."/>
            <person name="Guo C."/>
            <person name="Argimon S."/>
            <person name="Zhang W."/>
            <person name="Yang X."/>
            <person name="Jeffery I.B."/>
            <person name="Cooney J.C."/>
            <person name="Kagawa T.F."/>
            <person name="Liu W."/>
            <person name="Song Y."/>
            <person name="Salvetti E."/>
            <person name="Wrobel A."/>
            <person name="Rasinkangas P."/>
            <person name="Parkhill J."/>
            <person name="Rea M.C."/>
            <person name="O'Sullivan O."/>
            <person name="Ritari J."/>
            <person name="Douillard F.P."/>
            <person name="Paul Ross R."/>
            <person name="Yang R."/>
            <person name="Briner A.E."/>
            <person name="Felis G.E."/>
            <person name="de Vos W.M."/>
            <person name="Barrangou R."/>
            <person name="Klaenhammer T.R."/>
            <person name="Caufield P.W."/>
            <person name="Cui Y."/>
            <person name="Zhang H."/>
            <person name="O'Toole P.W."/>
        </authorList>
    </citation>
    <scope>NUCLEOTIDE SEQUENCE [LARGE SCALE GENOMIC DNA]</scope>
    <source>
        <strain evidence="3 4">DSM 21115</strain>
    </source>
</reference>
<evidence type="ECO:0000256" key="1">
    <source>
        <dbReference type="SAM" id="MobiDB-lite"/>
    </source>
</evidence>
<feature type="region of interest" description="Disordered" evidence="1">
    <location>
        <begin position="51"/>
        <end position="116"/>
    </location>
</feature>